<dbReference type="GO" id="GO:0016740">
    <property type="term" value="F:transferase activity"/>
    <property type="evidence" value="ECO:0007669"/>
    <property type="project" value="UniProtKB-UniRule"/>
</dbReference>
<keyword evidence="7 10" id="KW-0460">Magnesium</keyword>
<evidence type="ECO:0000313" key="12">
    <source>
        <dbReference type="EMBL" id="KPM30298.1"/>
    </source>
</evidence>
<dbReference type="PIRSF" id="PIRSF006268">
    <property type="entry name" value="ApbE"/>
    <property type="match status" value="1"/>
</dbReference>
<evidence type="ECO:0000256" key="11">
    <source>
        <dbReference type="PIRSR" id="PIRSR006268-2"/>
    </source>
</evidence>
<protein>
    <recommendedName>
        <fullName evidence="2 10">FAD:protein FMN transferase</fullName>
        <ecNumber evidence="1 10">2.7.1.180</ecNumber>
    </recommendedName>
    <alternativeName>
        <fullName evidence="8 10">Flavin transferase</fullName>
    </alternativeName>
</protein>
<evidence type="ECO:0000256" key="4">
    <source>
        <dbReference type="ARBA" id="ARBA00022679"/>
    </source>
</evidence>
<keyword evidence="5 10" id="KW-0479">Metal-binding</keyword>
<comment type="caution">
    <text evidence="12">The sequence shown here is derived from an EMBL/GenBank/DDBJ whole genome shotgun (WGS) entry which is preliminary data.</text>
</comment>
<organism evidence="12 13">
    <name type="scientific">Croceitalea dokdonensis DOKDO 023</name>
    <dbReference type="NCBI Taxonomy" id="1300341"/>
    <lineage>
        <taxon>Bacteria</taxon>
        <taxon>Pseudomonadati</taxon>
        <taxon>Bacteroidota</taxon>
        <taxon>Flavobacteriia</taxon>
        <taxon>Flavobacteriales</taxon>
        <taxon>Flavobacteriaceae</taxon>
        <taxon>Croceitalea</taxon>
    </lineage>
</organism>
<sequence>MQRIVFCCLGVFFLQCHTPTPWVKNQKIGNAFGTTYSIIYLSDSPIDYQREIDSVVNAVNRSMSTYLPDSDISKINQGDSTLIVDKMFRDVFAISTKVNKVSNGYFDPTVGVLANAWGFGPGEQQELDSIKVDSLLRYVGWQKVSLDAQGRVKKKHAAIRFDFNAVAKGYAIDRLGAMLDQKGIVHYLVEVGGEILAKGQNKVKNKQWTVGVDNPNDVLVRGAAAVLNLENAALASSGNYRKFRYDSETGEKYVHTIDPLTGYTKNAKVLAATVIAENCATADAYATAIMAMDLEMSKEVLGNDNNLDAFIIYLDKDDVMETFMTAGFQERLVE</sequence>
<keyword evidence="13" id="KW-1185">Reference proteome</keyword>
<evidence type="ECO:0000256" key="3">
    <source>
        <dbReference type="ARBA" id="ARBA00022630"/>
    </source>
</evidence>
<dbReference type="PANTHER" id="PTHR30040">
    <property type="entry name" value="THIAMINE BIOSYNTHESIS LIPOPROTEIN APBE"/>
    <property type="match status" value="1"/>
</dbReference>
<gene>
    <name evidence="12" type="ORF">I595_3594</name>
</gene>
<dbReference type="PATRIC" id="fig|1300341.3.peg.844"/>
<dbReference type="Pfam" id="PF02424">
    <property type="entry name" value="ApbE"/>
    <property type="match status" value="1"/>
</dbReference>
<evidence type="ECO:0000256" key="1">
    <source>
        <dbReference type="ARBA" id="ARBA00011955"/>
    </source>
</evidence>
<evidence type="ECO:0000256" key="6">
    <source>
        <dbReference type="ARBA" id="ARBA00022827"/>
    </source>
</evidence>
<dbReference type="InterPro" id="IPR003374">
    <property type="entry name" value="ApbE-like_sf"/>
</dbReference>
<feature type="binding site" evidence="11">
    <location>
        <position position="165"/>
    </location>
    <ligand>
        <name>Mg(2+)</name>
        <dbReference type="ChEBI" id="CHEBI:18420"/>
    </ligand>
</feature>
<keyword evidence="6 10" id="KW-0274">FAD</keyword>
<evidence type="ECO:0000256" key="5">
    <source>
        <dbReference type="ARBA" id="ARBA00022723"/>
    </source>
</evidence>
<dbReference type="Gene3D" id="3.10.520.10">
    <property type="entry name" value="ApbE-like domains"/>
    <property type="match status" value="1"/>
</dbReference>
<comment type="cofactor">
    <cofactor evidence="11">
        <name>Mg(2+)</name>
        <dbReference type="ChEBI" id="CHEBI:18420"/>
    </cofactor>
    <cofactor evidence="11">
        <name>Mn(2+)</name>
        <dbReference type="ChEBI" id="CHEBI:29035"/>
    </cofactor>
    <text evidence="11">Magnesium. Can also use manganese.</text>
</comment>
<dbReference type="RefSeq" id="WP_245628313.1">
    <property type="nucleotide sequence ID" value="NZ_LDJX01000011.1"/>
</dbReference>
<dbReference type="PANTHER" id="PTHR30040:SF2">
    <property type="entry name" value="FAD:PROTEIN FMN TRANSFERASE"/>
    <property type="match status" value="1"/>
</dbReference>
<evidence type="ECO:0000256" key="9">
    <source>
        <dbReference type="ARBA" id="ARBA00048540"/>
    </source>
</evidence>
<feature type="binding site" evidence="11">
    <location>
        <position position="283"/>
    </location>
    <ligand>
        <name>Mg(2+)</name>
        <dbReference type="ChEBI" id="CHEBI:18420"/>
    </ligand>
</feature>
<dbReference type="EMBL" id="LDJX01000011">
    <property type="protein sequence ID" value="KPM30298.1"/>
    <property type="molecule type" value="Genomic_DNA"/>
</dbReference>
<name>A0A0P7AMK2_9FLAO</name>
<comment type="similarity">
    <text evidence="10">Belongs to the ApbE family.</text>
</comment>
<keyword evidence="12" id="KW-0449">Lipoprotein</keyword>
<evidence type="ECO:0000313" key="13">
    <source>
        <dbReference type="Proteomes" id="UP000050280"/>
    </source>
</evidence>
<evidence type="ECO:0000256" key="8">
    <source>
        <dbReference type="ARBA" id="ARBA00031306"/>
    </source>
</evidence>
<accession>A0A0P7AMK2</accession>
<feature type="binding site" evidence="11">
    <location>
        <position position="287"/>
    </location>
    <ligand>
        <name>Mg(2+)</name>
        <dbReference type="ChEBI" id="CHEBI:18420"/>
    </ligand>
</feature>
<reference evidence="12 13" key="1">
    <citation type="submission" date="2015-09" db="EMBL/GenBank/DDBJ databases">
        <title>Genome sequence of the marine flavobacterium Croceitalea dokdonensis DOKDO 023 that contains proton- and sodium-pumping rhodopsins.</title>
        <authorList>
            <person name="Kwon S.-K."/>
            <person name="Lee H.K."/>
            <person name="Kwak M.-J."/>
            <person name="Kim J.F."/>
        </authorList>
    </citation>
    <scope>NUCLEOTIDE SEQUENCE [LARGE SCALE GENOMIC DNA]</scope>
    <source>
        <strain evidence="12 13">DOKDO 023</strain>
    </source>
</reference>
<dbReference type="SUPFAM" id="SSF143631">
    <property type="entry name" value="ApbE-like"/>
    <property type="match status" value="1"/>
</dbReference>
<dbReference type="EC" id="2.7.1.180" evidence="1 10"/>
<evidence type="ECO:0000256" key="10">
    <source>
        <dbReference type="PIRNR" id="PIRNR006268"/>
    </source>
</evidence>
<evidence type="ECO:0000256" key="7">
    <source>
        <dbReference type="ARBA" id="ARBA00022842"/>
    </source>
</evidence>
<dbReference type="Proteomes" id="UP000050280">
    <property type="component" value="Unassembled WGS sequence"/>
</dbReference>
<dbReference type="AlphaFoldDB" id="A0A0P7AMK2"/>
<dbReference type="InterPro" id="IPR024932">
    <property type="entry name" value="ApbE"/>
</dbReference>
<keyword evidence="4 10" id="KW-0808">Transferase</keyword>
<dbReference type="GO" id="GO:0046872">
    <property type="term" value="F:metal ion binding"/>
    <property type="evidence" value="ECO:0007669"/>
    <property type="project" value="UniProtKB-UniRule"/>
</dbReference>
<comment type="catalytic activity">
    <reaction evidence="9 10">
        <text>L-threonyl-[protein] + FAD = FMN-L-threonyl-[protein] + AMP + H(+)</text>
        <dbReference type="Rhea" id="RHEA:36847"/>
        <dbReference type="Rhea" id="RHEA-COMP:11060"/>
        <dbReference type="Rhea" id="RHEA-COMP:11061"/>
        <dbReference type="ChEBI" id="CHEBI:15378"/>
        <dbReference type="ChEBI" id="CHEBI:30013"/>
        <dbReference type="ChEBI" id="CHEBI:57692"/>
        <dbReference type="ChEBI" id="CHEBI:74257"/>
        <dbReference type="ChEBI" id="CHEBI:456215"/>
        <dbReference type="EC" id="2.7.1.180"/>
    </reaction>
</comment>
<evidence type="ECO:0000256" key="2">
    <source>
        <dbReference type="ARBA" id="ARBA00016337"/>
    </source>
</evidence>
<keyword evidence="3 10" id="KW-0285">Flavoprotein</keyword>
<proteinExistence type="inferred from homology"/>
<dbReference type="STRING" id="1300341.I595_3594"/>